<dbReference type="PROSITE" id="PS51257">
    <property type="entry name" value="PROKAR_LIPOPROTEIN"/>
    <property type="match status" value="1"/>
</dbReference>
<accession>A0A7S2UDT2</accession>
<reference evidence="2" key="1">
    <citation type="submission" date="2021-01" db="EMBL/GenBank/DDBJ databases">
        <authorList>
            <person name="Corre E."/>
            <person name="Pelletier E."/>
            <person name="Niang G."/>
            <person name="Scheremetjew M."/>
            <person name="Finn R."/>
            <person name="Kale V."/>
            <person name="Holt S."/>
            <person name="Cochrane G."/>
            <person name="Meng A."/>
            <person name="Brown T."/>
            <person name="Cohen L."/>
        </authorList>
    </citation>
    <scope>NUCLEOTIDE SEQUENCE</scope>
    <source>
        <strain evidence="2">CCMP2084</strain>
    </source>
</reference>
<proteinExistence type="predicted"/>
<organism evidence="2">
    <name type="scientific">Attheya septentrionalis</name>
    <dbReference type="NCBI Taxonomy" id="420275"/>
    <lineage>
        <taxon>Eukaryota</taxon>
        <taxon>Sar</taxon>
        <taxon>Stramenopiles</taxon>
        <taxon>Ochrophyta</taxon>
        <taxon>Bacillariophyta</taxon>
        <taxon>Coscinodiscophyceae</taxon>
        <taxon>Chaetocerotophycidae</taxon>
        <taxon>Chaetocerotales</taxon>
        <taxon>Attheyaceae</taxon>
        <taxon>Attheya</taxon>
    </lineage>
</organism>
<evidence type="ECO:0008006" key="3">
    <source>
        <dbReference type="Google" id="ProtNLM"/>
    </source>
</evidence>
<evidence type="ECO:0000256" key="1">
    <source>
        <dbReference type="SAM" id="SignalP"/>
    </source>
</evidence>
<gene>
    <name evidence="2" type="ORF">ASEP1449_LOCUS8331</name>
</gene>
<feature type="signal peptide" evidence="1">
    <location>
        <begin position="1"/>
        <end position="21"/>
    </location>
</feature>
<dbReference type="EMBL" id="HBHQ01012516">
    <property type="protein sequence ID" value="CAD9816499.1"/>
    <property type="molecule type" value="Transcribed_RNA"/>
</dbReference>
<keyword evidence="1" id="KW-0732">Signal</keyword>
<name>A0A7S2UDT2_9STRA</name>
<evidence type="ECO:0000313" key="2">
    <source>
        <dbReference type="EMBL" id="CAD9816499.1"/>
    </source>
</evidence>
<sequence>MNSVKFLVALLFALTASSCDALVQSNQRHGAAAESRLQTNTGTDRRGIIFSAAALLTTIGLQPSEASASASDGSAFVGTYSDPINHPGGTRTVRLLEGQKVGDYQLAEVAGGGGIGEPKSYVLPAVVIGDRAIVIDFTPKGGPRDFTGVIEGTSIKFLRDGNKWPRLK</sequence>
<dbReference type="AlphaFoldDB" id="A0A7S2UDT2"/>
<feature type="chain" id="PRO_5031162669" description="Lipoprotein" evidence="1">
    <location>
        <begin position="22"/>
        <end position="168"/>
    </location>
</feature>
<protein>
    <recommendedName>
        <fullName evidence="3">Lipoprotein</fullName>
    </recommendedName>
</protein>